<dbReference type="GO" id="GO:0016810">
    <property type="term" value="F:hydrolase activity, acting on carbon-nitrogen (but not peptide) bonds"/>
    <property type="evidence" value="ECO:0007669"/>
    <property type="project" value="InterPro"/>
</dbReference>
<reference evidence="2 3" key="1">
    <citation type="submission" date="2019-02" db="EMBL/GenBank/DDBJ databases">
        <title>Prokaryotic population dynamics and viral predation in marine succession experiment using metagenomics: the confinement effect.</title>
        <authorList>
            <person name="Haro-Moreno J.M."/>
            <person name="Rodriguez-Valera F."/>
            <person name="Lopez-Perez M."/>
        </authorList>
    </citation>
    <scope>NUCLEOTIDE SEQUENCE [LARGE SCALE GENOMIC DNA]</scope>
    <source>
        <strain evidence="2">MED-G166</strain>
    </source>
</reference>
<dbReference type="SUPFAM" id="SSF51556">
    <property type="entry name" value="Metallo-dependent hydrolases"/>
    <property type="match status" value="1"/>
</dbReference>
<dbReference type="EMBL" id="SHBL01000002">
    <property type="protein sequence ID" value="RZO24869.1"/>
    <property type="molecule type" value="Genomic_DNA"/>
</dbReference>
<dbReference type="Gene3D" id="3.20.20.140">
    <property type="entry name" value="Metal-dependent hydrolases"/>
    <property type="match status" value="1"/>
</dbReference>
<organism evidence="2 3">
    <name type="scientific">SAR86 cluster bacterium</name>
    <dbReference type="NCBI Taxonomy" id="2030880"/>
    <lineage>
        <taxon>Bacteria</taxon>
        <taxon>Pseudomonadati</taxon>
        <taxon>Pseudomonadota</taxon>
        <taxon>Gammaproteobacteria</taxon>
        <taxon>SAR86 cluster</taxon>
    </lineage>
</organism>
<dbReference type="InterPro" id="IPR051781">
    <property type="entry name" value="Metallo-dep_Hydrolase"/>
</dbReference>
<dbReference type="SUPFAM" id="SSF51338">
    <property type="entry name" value="Composite domain of metallo-dependent hydrolases"/>
    <property type="match status" value="1"/>
</dbReference>
<feature type="domain" description="Amidohydrolase-related" evidence="1">
    <location>
        <begin position="263"/>
        <end position="390"/>
    </location>
</feature>
<name>A0A520MUG2_9GAMM</name>
<evidence type="ECO:0000313" key="2">
    <source>
        <dbReference type="EMBL" id="RZO24869.1"/>
    </source>
</evidence>
<protein>
    <recommendedName>
        <fullName evidence="1">Amidohydrolase-related domain-containing protein</fullName>
    </recommendedName>
</protein>
<dbReference type="PANTHER" id="PTHR43135">
    <property type="entry name" value="ALPHA-D-RIBOSE 1-METHYLPHOSPHONATE 5-TRIPHOSPHATE DIPHOSPHATASE"/>
    <property type="match status" value="1"/>
</dbReference>
<accession>A0A520MUG2</accession>
<dbReference type="Gene3D" id="2.30.40.10">
    <property type="entry name" value="Urease, subunit C, domain 1"/>
    <property type="match status" value="2"/>
</dbReference>
<evidence type="ECO:0000259" key="1">
    <source>
        <dbReference type="Pfam" id="PF01979"/>
    </source>
</evidence>
<proteinExistence type="predicted"/>
<comment type="caution">
    <text evidence="2">The sequence shown here is derived from an EMBL/GenBank/DDBJ whole genome shotgun (WGS) entry which is preliminary data.</text>
</comment>
<dbReference type="PANTHER" id="PTHR43135:SF3">
    <property type="entry name" value="ALPHA-D-RIBOSE 1-METHYLPHOSPHONATE 5-TRIPHOSPHATE DIPHOSPHATASE"/>
    <property type="match status" value="1"/>
</dbReference>
<gene>
    <name evidence="2" type="ORF">EVA99_00425</name>
</gene>
<sequence>MKILRLLLLLPFLVLADGDDLYLLKGAKVFIADEGFVAKDILVDDGKIILVDDFIENIETGDVIDVQGKFITPGLLVFSSLGLLEIGALPETNDTGSDIYNAGFDPSRAYNPFSQAVRLNRSKGVTSTVNIPGASGYFSGMLTYTKINGGMKQKKQGPLGLVTSYGQSYNDSRAANLMYMEDLFSYVRTNHDDNYADMTQFMLGTTNEYKFTSRDFKAIKKVLDNEMPLVVKVNKATDILNVIKFAEAQEVDLILWEANEGHMVANEIAQAGVPVILDPLNNIPSTFDSLNATYENVTRLNDAGVVMAFYYEQGAGAHNAYLATQSAGNSVAMGLDYNEAISSITSNPADIFGLINVGYILPGYDADLVVWDNDPLELMSSVEMVMIDGEKQDLSNRYKELTDRYTKELDKPNSYRSRE</sequence>
<dbReference type="Pfam" id="PF01979">
    <property type="entry name" value="Amidohydro_1"/>
    <property type="match status" value="1"/>
</dbReference>
<dbReference type="AlphaFoldDB" id="A0A520MUG2"/>
<evidence type="ECO:0000313" key="3">
    <source>
        <dbReference type="Proteomes" id="UP000320146"/>
    </source>
</evidence>
<dbReference type="InterPro" id="IPR032466">
    <property type="entry name" value="Metal_Hydrolase"/>
</dbReference>
<dbReference type="InterPro" id="IPR006680">
    <property type="entry name" value="Amidohydro-rel"/>
</dbReference>
<dbReference type="Proteomes" id="UP000320146">
    <property type="component" value="Unassembled WGS sequence"/>
</dbReference>
<dbReference type="InterPro" id="IPR011059">
    <property type="entry name" value="Metal-dep_hydrolase_composite"/>
</dbReference>